<keyword evidence="2" id="KW-0472">Membrane</keyword>
<evidence type="ECO:0000313" key="4">
    <source>
        <dbReference type="Proteomes" id="UP000202511"/>
    </source>
</evidence>
<feature type="transmembrane region" description="Helical" evidence="2">
    <location>
        <begin position="146"/>
        <end position="166"/>
    </location>
</feature>
<dbReference type="GeneID" id="23462606"/>
<dbReference type="Proteomes" id="UP000202511">
    <property type="component" value="Segment"/>
</dbReference>
<evidence type="ECO:0000256" key="1">
    <source>
        <dbReference type="SAM" id="MobiDB-lite"/>
    </source>
</evidence>
<sequence length="187" mass="21590">MYRFLHKTRPLFPPSFVPLRSDFAALFLACAREHKGEKKRAALPQVLNDNFLNKHFLWAYGAIFFSKKFARVCSDLCSVVGALFFCTKFFGRVTDGAVEFLKKKRPTQQGRQSRVRRRLTHKDARRADQKRSRRNMSVAALKNSNLSIILVFAFLIPLSFSVLWCLGVASQKRVCRDDFLLVGKNRE</sequence>
<feature type="compositionally biased region" description="Basic and acidic residues" evidence="1">
    <location>
        <begin position="121"/>
        <end position="130"/>
    </location>
</feature>
<accession>A0A0B5J2C9</accession>
<organism evidence="3 4">
    <name type="scientific">Pandoravirus inopinatum</name>
    <dbReference type="NCBI Taxonomy" id="1605721"/>
    <lineage>
        <taxon>Viruses</taxon>
        <taxon>Pandoravirus</taxon>
    </lineage>
</organism>
<evidence type="ECO:0000313" key="3">
    <source>
        <dbReference type="EMBL" id="AJF97689.1"/>
    </source>
</evidence>
<evidence type="ECO:0008006" key="5">
    <source>
        <dbReference type="Google" id="ProtNLM"/>
    </source>
</evidence>
<proteinExistence type="predicted"/>
<keyword evidence="2" id="KW-0812">Transmembrane</keyword>
<dbReference type="EMBL" id="KP136319">
    <property type="protein sequence ID" value="AJF97689.1"/>
    <property type="molecule type" value="Genomic_DNA"/>
</dbReference>
<name>A0A0B5J2C9_9VIRU</name>
<dbReference type="KEGG" id="vg:23462606"/>
<keyword evidence="2" id="KW-1133">Transmembrane helix</keyword>
<reference evidence="3 4" key="1">
    <citation type="journal article" date="2015" name="Parasitol. Res.">
        <title>Viruses in close associations with free-living amoebae.</title>
        <authorList>
            <person name="Scheid P."/>
        </authorList>
    </citation>
    <scope>NUCLEOTIDE SEQUENCE [LARGE SCALE GENOMIC DNA]</scope>
    <source>
        <strain evidence="3">KlaHel</strain>
    </source>
</reference>
<evidence type="ECO:0000256" key="2">
    <source>
        <dbReference type="SAM" id="Phobius"/>
    </source>
</evidence>
<feature type="region of interest" description="Disordered" evidence="1">
    <location>
        <begin position="105"/>
        <end position="131"/>
    </location>
</feature>
<dbReference type="RefSeq" id="YP_009119924.1">
    <property type="nucleotide sequence ID" value="NC_026440.1"/>
</dbReference>
<protein>
    <recommendedName>
        <fullName evidence="5">Transmembrane protein</fullName>
    </recommendedName>
</protein>